<dbReference type="EMBL" id="JAIQZE010000007">
    <property type="protein sequence ID" value="MBZ9778861.1"/>
    <property type="molecule type" value="Genomic_DNA"/>
</dbReference>
<name>A0ABS7XLA9_9FLAO</name>
<evidence type="ECO:0000313" key="2">
    <source>
        <dbReference type="Proteomes" id="UP001199314"/>
    </source>
</evidence>
<dbReference type="InterPro" id="IPR011330">
    <property type="entry name" value="Glyco_hydro/deAcase_b/a-brl"/>
</dbReference>
<dbReference type="EC" id="3.5.2.9" evidence="1"/>
<dbReference type="GO" id="GO:0017168">
    <property type="term" value="F:5-oxoprolinase (ATP-hydrolyzing) activity"/>
    <property type="evidence" value="ECO:0007669"/>
    <property type="project" value="UniProtKB-EC"/>
</dbReference>
<dbReference type="RefSeq" id="WP_224461212.1">
    <property type="nucleotide sequence ID" value="NZ_JAIQZE010000007.1"/>
</dbReference>
<accession>A0ABS7XLA9</accession>
<gene>
    <name evidence="1" type="primary">pxpA</name>
    <name evidence="1" type="ORF">LB452_07990</name>
</gene>
<dbReference type="Proteomes" id="UP001199314">
    <property type="component" value="Unassembled WGS sequence"/>
</dbReference>
<dbReference type="NCBIfam" id="NF003816">
    <property type="entry name" value="PRK05406.1-5"/>
    <property type="match status" value="1"/>
</dbReference>
<dbReference type="Pfam" id="PF03746">
    <property type="entry name" value="LamB_YcsF"/>
    <property type="match status" value="1"/>
</dbReference>
<dbReference type="CDD" id="cd10801">
    <property type="entry name" value="LamB_YcsF_like_1"/>
    <property type="match status" value="1"/>
</dbReference>
<sequence>MNKTIDINCDLGEGGKFDADIMPLVSSCNIACGGHFGDKTSVDKAVSLAKTYHVNVGAHPSYPDFENFGRKSMDLSPDELKNHLHQQIDLIEESCKDFGVKLHHIKPHGALYNDMRKSQNIADLILNVVTERNSDLILFTPPYIKFSSKIPECITLWMEGFADRAYQNDLSLVSRKENGAVLNDPDLISKRVLSMINNQEVLSLSGEIINHQFDTICVHSDTANALKILEILRANLTQNGIKIGGNYES</sequence>
<dbReference type="InterPro" id="IPR005501">
    <property type="entry name" value="LamB/YcsF/PxpA-like"/>
</dbReference>
<evidence type="ECO:0000313" key="1">
    <source>
        <dbReference type="EMBL" id="MBZ9778861.1"/>
    </source>
</evidence>
<reference evidence="2" key="1">
    <citation type="submission" date="2023-07" db="EMBL/GenBank/DDBJ databases">
        <title>Novel species isolated from saline lakes on Tibetan Plateau.</title>
        <authorList>
            <person name="Lu H."/>
        </authorList>
    </citation>
    <scope>NUCLEOTIDE SEQUENCE [LARGE SCALE GENOMIC DNA]</scope>
    <source>
        <strain evidence="2">CAK8W</strain>
    </source>
</reference>
<dbReference type="Gene3D" id="3.20.20.370">
    <property type="entry name" value="Glycoside hydrolase/deacetylase"/>
    <property type="match status" value="1"/>
</dbReference>
<comment type="caution">
    <text evidence="1">The sequence shown here is derived from an EMBL/GenBank/DDBJ whole genome shotgun (WGS) entry which is preliminary data.</text>
</comment>
<keyword evidence="1" id="KW-0378">Hydrolase</keyword>
<dbReference type="PANTHER" id="PTHR30292:SF0">
    <property type="entry name" value="5-OXOPROLINASE SUBUNIT A"/>
    <property type="match status" value="1"/>
</dbReference>
<dbReference type="NCBIfam" id="NF003814">
    <property type="entry name" value="PRK05406.1-3"/>
    <property type="match status" value="1"/>
</dbReference>
<protein>
    <submittedName>
        <fullName evidence="1">5-oxoprolinase subunit PxpA</fullName>
        <ecNumber evidence="1">3.5.2.9</ecNumber>
    </submittedName>
</protein>
<organism evidence="1 2">
    <name type="scientific">Psychroflexus longus</name>
    <dbReference type="NCBI Taxonomy" id="2873596"/>
    <lineage>
        <taxon>Bacteria</taxon>
        <taxon>Pseudomonadati</taxon>
        <taxon>Bacteroidota</taxon>
        <taxon>Flavobacteriia</taxon>
        <taxon>Flavobacteriales</taxon>
        <taxon>Flavobacteriaceae</taxon>
        <taxon>Psychroflexus</taxon>
    </lineage>
</organism>
<dbReference type="PANTHER" id="PTHR30292">
    <property type="entry name" value="UNCHARACTERIZED PROTEIN YBGL-RELATED"/>
    <property type="match status" value="1"/>
</dbReference>
<proteinExistence type="predicted"/>
<dbReference type="SUPFAM" id="SSF88713">
    <property type="entry name" value="Glycoside hydrolase/deacetylase"/>
    <property type="match status" value="1"/>
</dbReference>
<keyword evidence="2" id="KW-1185">Reference proteome</keyword>